<protein>
    <recommendedName>
        <fullName evidence="9">POTRA domain-containing protein</fullName>
    </recommendedName>
</protein>
<evidence type="ECO:0000313" key="11">
    <source>
        <dbReference type="Proteomes" id="UP000231183"/>
    </source>
</evidence>
<dbReference type="GO" id="GO:0051301">
    <property type="term" value="P:cell division"/>
    <property type="evidence" value="ECO:0007669"/>
    <property type="project" value="UniProtKB-KW"/>
</dbReference>
<dbReference type="Proteomes" id="UP000231183">
    <property type="component" value="Unassembled WGS sequence"/>
</dbReference>
<reference evidence="11" key="1">
    <citation type="submission" date="2017-09" db="EMBL/GenBank/DDBJ databases">
        <title>Depth-based differentiation of microbial function through sediment-hosted aquifers and enrichment of novel symbionts in the deep terrestrial subsurface.</title>
        <authorList>
            <person name="Probst A.J."/>
            <person name="Ladd B."/>
            <person name="Jarett J.K."/>
            <person name="Geller-Mcgrath D.E."/>
            <person name="Sieber C.M.K."/>
            <person name="Emerson J.B."/>
            <person name="Anantharaman K."/>
            <person name="Thomas B.C."/>
            <person name="Malmstrom R."/>
            <person name="Stieglmeier M."/>
            <person name="Klingl A."/>
            <person name="Woyke T."/>
            <person name="Ryan C.M."/>
            <person name="Banfield J.F."/>
        </authorList>
    </citation>
    <scope>NUCLEOTIDE SEQUENCE [LARGE SCALE GENOMIC DNA]</scope>
</reference>
<dbReference type="PROSITE" id="PS51779">
    <property type="entry name" value="POTRA"/>
    <property type="match status" value="1"/>
</dbReference>
<comment type="subcellular location">
    <subcellularLocation>
        <location evidence="1">Membrane</location>
    </subcellularLocation>
</comment>
<dbReference type="InterPro" id="IPR034746">
    <property type="entry name" value="POTRA"/>
</dbReference>
<evidence type="ECO:0000256" key="2">
    <source>
        <dbReference type="ARBA" id="ARBA00022475"/>
    </source>
</evidence>
<dbReference type="InterPro" id="IPR050487">
    <property type="entry name" value="FtsQ_DivIB"/>
</dbReference>
<keyword evidence="3" id="KW-0132">Cell division</keyword>
<accession>A0A2M6W4Z9</accession>
<evidence type="ECO:0000259" key="9">
    <source>
        <dbReference type="PROSITE" id="PS51779"/>
    </source>
</evidence>
<evidence type="ECO:0000256" key="1">
    <source>
        <dbReference type="ARBA" id="ARBA00004370"/>
    </source>
</evidence>
<keyword evidence="4 8" id="KW-0812">Transmembrane</keyword>
<dbReference type="EMBL" id="PFBX01000005">
    <property type="protein sequence ID" value="PIT87866.1"/>
    <property type="molecule type" value="Genomic_DNA"/>
</dbReference>
<evidence type="ECO:0000256" key="7">
    <source>
        <dbReference type="ARBA" id="ARBA00023306"/>
    </source>
</evidence>
<dbReference type="AlphaFoldDB" id="A0A2M6W4Z9"/>
<dbReference type="InterPro" id="IPR013685">
    <property type="entry name" value="POTRA_FtsQ_type"/>
</dbReference>
<proteinExistence type="predicted"/>
<dbReference type="Pfam" id="PF08478">
    <property type="entry name" value="POTRA_1"/>
    <property type="match status" value="1"/>
</dbReference>
<keyword evidence="7" id="KW-0131">Cell cycle</keyword>
<feature type="transmembrane region" description="Helical" evidence="8">
    <location>
        <begin position="65"/>
        <end position="85"/>
    </location>
</feature>
<evidence type="ECO:0000313" key="10">
    <source>
        <dbReference type="EMBL" id="PIT87866.1"/>
    </source>
</evidence>
<name>A0A2M6W4Z9_9BACT</name>
<dbReference type="Gene3D" id="3.10.20.310">
    <property type="entry name" value="membrane protein fhac"/>
    <property type="match status" value="1"/>
</dbReference>
<dbReference type="PANTHER" id="PTHR37820">
    <property type="entry name" value="CELL DIVISION PROTEIN DIVIB"/>
    <property type="match status" value="1"/>
</dbReference>
<comment type="caution">
    <text evidence="10">The sequence shown here is derived from an EMBL/GenBank/DDBJ whole genome shotgun (WGS) entry which is preliminary data.</text>
</comment>
<evidence type="ECO:0000256" key="5">
    <source>
        <dbReference type="ARBA" id="ARBA00022989"/>
    </source>
</evidence>
<gene>
    <name evidence="10" type="ORF">COU31_00855</name>
</gene>
<keyword evidence="5 8" id="KW-1133">Transmembrane helix</keyword>
<dbReference type="PANTHER" id="PTHR37820:SF1">
    <property type="entry name" value="CELL DIVISION PROTEIN FTSQ"/>
    <property type="match status" value="1"/>
</dbReference>
<evidence type="ECO:0000256" key="6">
    <source>
        <dbReference type="ARBA" id="ARBA00023136"/>
    </source>
</evidence>
<organism evidence="10 11">
    <name type="scientific">Candidatus Magasanikbacteria bacterium CG10_big_fil_rev_8_21_14_0_10_40_10</name>
    <dbReference type="NCBI Taxonomy" id="1974648"/>
    <lineage>
        <taxon>Bacteria</taxon>
        <taxon>Candidatus Magasanikiibacteriota</taxon>
    </lineage>
</organism>
<evidence type="ECO:0000256" key="4">
    <source>
        <dbReference type="ARBA" id="ARBA00022692"/>
    </source>
</evidence>
<evidence type="ECO:0000256" key="8">
    <source>
        <dbReference type="SAM" id="Phobius"/>
    </source>
</evidence>
<keyword evidence="6 8" id="KW-0472">Membrane</keyword>
<evidence type="ECO:0000256" key="3">
    <source>
        <dbReference type="ARBA" id="ARBA00022618"/>
    </source>
</evidence>
<dbReference type="GO" id="GO:0005886">
    <property type="term" value="C:plasma membrane"/>
    <property type="evidence" value="ECO:0007669"/>
    <property type="project" value="TreeGrafter"/>
</dbReference>
<sequence length="339" mass="39492">MRRFINEHSHVKYCPYQSKWSAFWAWRKRRNCRLTRLPVQNKSYTQNPFKKKTVVRRQISLKFKLIILLFFFLAWLGLLLFLPFFKIKNIQITGLENIKKPEIENFLKNNLLKLNSFWPYGNFFLINPNKIKTKLLAEYPISEAVIEKKFPNGLTIQIKEKFSSLIYDNGQNYYLLDDSGTVIKTLGQISEDEFYFQPVASSTLSAPNANVSTSTSANTTTIKIHQPNWSRVRQNFGTYPLLFDLNPSQNLIGAVIPTDFVNGLIQTTERLAGQGIGARYYVLENINIGVKIITDKNFYILLKPQINLSTQITNLKLILEKNKPTEYIDVRVSERVYWK</sequence>
<feature type="domain" description="POTRA" evidence="9">
    <location>
        <begin position="85"/>
        <end position="161"/>
    </location>
</feature>
<keyword evidence="2" id="KW-1003">Cell membrane</keyword>